<dbReference type="EMBL" id="ML734587">
    <property type="protein sequence ID" value="KAB8247646.1"/>
    <property type="molecule type" value="Genomic_DNA"/>
</dbReference>
<gene>
    <name evidence="2" type="ORF">BDV35DRAFT_188200</name>
</gene>
<accession>A0A5N6GZC7</accession>
<name>A0A5N6GZC7_ASPFL</name>
<feature type="region of interest" description="Disordered" evidence="1">
    <location>
        <begin position="1"/>
        <end position="47"/>
    </location>
</feature>
<evidence type="ECO:0000256" key="1">
    <source>
        <dbReference type="SAM" id="MobiDB-lite"/>
    </source>
</evidence>
<evidence type="ECO:0000313" key="2">
    <source>
        <dbReference type="EMBL" id="KAB8247646.1"/>
    </source>
</evidence>
<organism evidence="2">
    <name type="scientific">Aspergillus flavus</name>
    <dbReference type="NCBI Taxonomy" id="5059"/>
    <lineage>
        <taxon>Eukaryota</taxon>
        <taxon>Fungi</taxon>
        <taxon>Dikarya</taxon>
        <taxon>Ascomycota</taxon>
        <taxon>Pezizomycotina</taxon>
        <taxon>Eurotiomycetes</taxon>
        <taxon>Eurotiomycetidae</taxon>
        <taxon>Eurotiales</taxon>
        <taxon>Aspergillaceae</taxon>
        <taxon>Aspergillus</taxon>
        <taxon>Aspergillus subgen. Circumdati</taxon>
    </lineage>
</organism>
<protein>
    <submittedName>
        <fullName evidence="2">Uncharacterized protein</fullName>
    </submittedName>
</protein>
<dbReference type="AlphaFoldDB" id="A0A5N6GZC7"/>
<sequence length="157" mass="17818">MIGLGKRESPTSGTPHPDVGPTAQPDRRIGDRLYSVGKSSRDNLPRSRRCTKRLPESHPMLPFLPTLDDTLRKYWYVVLPSDGIRMDEGEYEKGKNRVSHIPCDKHRMAVKFSTVVLPKPIHSSSCDSMRIVLLATSWSKRDSSRKSKGHRLERVPT</sequence>
<proteinExistence type="predicted"/>
<reference evidence="2" key="1">
    <citation type="submission" date="2019-04" db="EMBL/GenBank/DDBJ databases">
        <title>Friends and foes A comparative genomics study of 23 Aspergillus species from section Flavi.</title>
        <authorList>
            <consortium name="DOE Joint Genome Institute"/>
            <person name="Kjaerbolling I."/>
            <person name="Vesth T."/>
            <person name="Frisvad J.C."/>
            <person name="Nybo J.L."/>
            <person name="Theobald S."/>
            <person name="Kildgaard S."/>
            <person name="Isbrandt T."/>
            <person name="Kuo A."/>
            <person name="Sato A."/>
            <person name="Lyhne E.K."/>
            <person name="Kogle M.E."/>
            <person name="Wiebenga A."/>
            <person name="Kun R.S."/>
            <person name="Lubbers R.J."/>
            <person name="Makela M.R."/>
            <person name="Barry K."/>
            <person name="Chovatia M."/>
            <person name="Clum A."/>
            <person name="Daum C."/>
            <person name="Haridas S."/>
            <person name="He G."/>
            <person name="LaButti K."/>
            <person name="Lipzen A."/>
            <person name="Mondo S."/>
            <person name="Riley R."/>
            <person name="Salamov A."/>
            <person name="Simmons B.A."/>
            <person name="Magnuson J.K."/>
            <person name="Henrissat B."/>
            <person name="Mortensen U.H."/>
            <person name="Larsen T.O."/>
            <person name="Devries R.P."/>
            <person name="Grigoriev I.V."/>
            <person name="Machida M."/>
            <person name="Baker S.E."/>
            <person name="Andersen M.R."/>
        </authorList>
    </citation>
    <scope>NUCLEOTIDE SEQUENCE [LARGE SCALE GENOMIC DNA]</scope>
    <source>
        <strain evidence="2">CBS 121.62</strain>
    </source>
</reference>
<dbReference type="Proteomes" id="UP000325434">
    <property type="component" value="Unassembled WGS sequence"/>
</dbReference>